<dbReference type="InterPro" id="IPR042184">
    <property type="entry name" value="YqeY/Aim41_N"/>
</dbReference>
<keyword evidence="3" id="KW-0067">ATP-binding</keyword>
<keyword evidence="1" id="KW-0436">Ligase</keyword>
<sequence>MALYDTLLADLKESMKAREERRTLVLRSLKSGILEKEITNRTGGERSEITDELVLEVITKAAKQRRDSLEQYRNAGRADLAEVEEQELAIIEAYLPKQLTKDEIEAIVSEVIAQTGASGMKDMGKVMGQLMPKVKGKADGKLVNTVVKEKLAP</sequence>
<dbReference type="Proteomes" id="UP000254808">
    <property type="component" value="Chromosome"/>
</dbReference>
<name>A0A345UGP1_9BACT</name>
<proteinExistence type="predicted"/>
<keyword evidence="2" id="KW-0547">Nucleotide-binding</keyword>
<evidence type="ECO:0000256" key="1">
    <source>
        <dbReference type="ARBA" id="ARBA00022598"/>
    </source>
</evidence>
<dbReference type="GO" id="GO:0016884">
    <property type="term" value="F:carbon-nitrogen ligase activity, with glutamine as amido-N-donor"/>
    <property type="evidence" value="ECO:0007669"/>
    <property type="project" value="InterPro"/>
</dbReference>
<dbReference type="InterPro" id="IPR023168">
    <property type="entry name" value="GatB_Yqey_C_2"/>
</dbReference>
<gene>
    <name evidence="6" type="ORF">CYPRO_0355</name>
</gene>
<feature type="domain" description="Asn/Gln amidotransferase" evidence="5">
    <location>
        <begin position="10"/>
        <end position="151"/>
    </location>
</feature>
<evidence type="ECO:0000256" key="3">
    <source>
        <dbReference type="ARBA" id="ARBA00022840"/>
    </source>
</evidence>
<organism evidence="6 7">
    <name type="scientific">Cyclonatronum proteinivorum</name>
    <dbReference type="NCBI Taxonomy" id="1457365"/>
    <lineage>
        <taxon>Bacteria</taxon>
        <taxon>Pseudomonadati</taxon>
        <taxon>Balneolota</taxon>
        <taxon>Balneolia</taxon>
        <taxon>Balneolales</taxon>
        <taxon>Cyclonatronaceae</taxon>
        <taxon>Cyclonatronum</taxon>
    </lineage>
</organism>
<dbReference type="GO" id="GO:0005524">
    <property type="term" value="F:ATP binding"/>
    <property type="evidence" value="ECO:0007669"/>
    <property type="project" value="UniProtKB-KW"/>
</dbReference>
<evidence type="ECO:0000259" key="5">
    <source>
        <dbReference type="SMART" id="SM00845"/>
    </source>
</evidence>
<dbReference type="PANTHER" id="PTHR28055:SF1">
    <property type="entry name" value="ALTERED INHERITANCE OF MITOCHONDRIA PROTEIN 41, MITOCHONDRIAL"/>
    <property type="match status" value="1"/>
</dbReference>
<dbReference type="KEGG" id="cprv:CYPRO_0355"/>
<evidence type="ECO:0000313" key="6">
    <source>
        <dbReference type="EMBL" id="AXI99642.1"/>
    </source>
</evidence>
<keyword evidence="7" id="KW-1185">Reference proteome</keyword>
<evidence type="ECO:0000313" key="7">
    <source>
        <dbReference type="Proteomes" id="UP000254808"/>
    </source>
</evidence>
<dbReference type="Pfam" id="PF09424">
    <property type="entry name" value="YqeY"/>
    <property type="match status" value="1"/>
</dbReference>
<dbReference type="InterPro" id="IPR003789">
    <property type="entry name" value="Asn/Gln_tRNA_amidoTrase-B-like"/>
</dbReference>
<dbReference type="Gene3D" id="1.10.1510.10">
    <property type="entry name" value="Uncharacterised protein YqeY/AIM41 PF09424, N-terminal domain"/>
    <property type="match status" value="1"/>
</dbReference>
<accession>A0A345UGP1</accession>
<dbReference type="EMBL" id="CP027806">
    <property type="protein sequence ID" value="AXI99642.1"/>
    <property type="molecule type" value="Genomic_DNA"/>
</dbReference>
<evidence type="ECO:0000256" key="4">
    <source>
        <dbReference type="ARBA" id="ARBA00022917"/>
    </source>
</evidence>
<dbReference type="GO" id="GO:0006412">
    <property type="term" value="P:translation"/>
    <property type="evidence" value="ECO:0007669"/>
    <property type="project" value="UniProtKB-KW"/>
</dbReference>
<dbReference type="SMART" id="SM00845">
    <property type="entry name" value="GatB_Yqey"/>
    <property type="match status" value="1"/>
</dbReference>
<protein>
    <recommendedName>
        <fullName evidence="5">Asn/Gln amidotransferase domain-containing protein</fullName>
    </recommendedName>
</protein>
<dbReference type="InterPro" id="IPR019004">
    <property type="entry name" value="YqeY/Aim41"/>
</dbReference>
<evidence type="ECO:0000256" key="2">
    <source>
        <dbReference type="ARBA" id="ARBA00022741"/>
    </source>
</evidence>
<dbReference type="SUPFAM" id="SSF89095">
    <property type="entry name" value="GatB/YqeY motif"/>
    <property type="match status" value="1"/>
</dbReference>
<keyword evidence="4" id="KW-0648">Protein biosynthesis</keyword>
<dbReference type="AlphaFoldDB" id="A0A345UGP1"/>
<dbReference type="Gene3D" id="1.10.10.410">
    <property type="match status" value="1"/>
</dbReference>
<dbReference type="PANTHER" id="PTHR28055">
    <property type="entry name" value="ALTERED INHERITANCE OF MITOCHONDRIA PROTEIN 41, MITOCHONDRIAL"/>
    <property type="match status" value="1"/>
</dbReference>
<reference evidence="6 7" key="1">
    <citation type="submission" date="2018-03" db="EMBL/GenBank/DDBJ databases">
        <title>Phenotypic and genomic properties of Cyclonatronum proteinivorum gen. nov., sp. nov., a haloalkaliphilic bacteroidete from soda lakes possessing Na+-translocating rhodopsin.</title>
        <authorList>
            <person name="Toshchakov S.V."/>
            <person name="Korzhenkov A."/>
            <person name="Samarov N.I."/>
            <person name="Kublanov I.V."/>
            <person name="Muntyan M.S."/>
            <person name="Sorokin D.Y."/>
        </authorList>
    </citation>
    <scope>NUCLEOTIDE SEQUENCE [LARGE SCALE GENOMIC DNA]</scope>
    <source>
        <strain evidence="6 7">Omega</strain>
    </source>
</reference>
<dbReference type="RefSeq" id="WP_114982941.1">
    <property type="nucleotide sequence ID" value="NZ_CP027806.1"/>
</dbReference>
<dbReference type="OrthoDB" id="9788127at2"/>
<dbReference type="InterPro" id="IPR018027">
    <property type="entry name" value="Asn/Gln_amidotransferase"/>
</dbReference>